<reference evidence="1 2" key="1">
    <citation type="submission" date="2020-11" db="EMBL/GenBank/DDBJ databases">
        <authorList>
            <person name="Lassalle F."/>
        </authorList>
    </citation>
    <scope>NUCLEOTIDE SEQUENCE [LARGE SCALE GENOMIC DNA]</scope>
    <source>
        <strain evidence="1 2">AB21</strain>
    </source>
</reference>
<dbReference type="EMBL" id="CABFWE030000016">
    <property type="protein sequence ID" value="CAD7055048.1"/>
    <property type="molecule type" value="Genomic_DNA"/>
</dbReference>
<proteinExistence type="predicted"/>
<evidence type="ECO:0000313" key="1">
    <source>
        <dbReference type="EMBL" id="CAD7055048.1"/>
    </source>
</evidence>
<comment type="caution">
    <text evidence="1">The sequence shown here is derived from an EMBL/GenBank/DDBJ whole genome shotgun (WGS) entry which is preliminary data.</text>
</comment>
<name>A0ABM8PYQ0_9HYPH</name>
<keyword evidence="2" id="KW-1185">Reference proteome</keyword>
<organism evidence="1 2">
    <name type="scientific">Pseudorhizobium halotolerans</name>
    <dbReference type="NCBI Taxonomy" id="1233081"/>
    <lineage>
        <taxon>Bacteria</taxon>
        <taxon>Pseudomonadati</taxon>
        <taxon>Pseudomonadota</taxon>
        <taxon>Alphaproteobacteria</taxon>
        <taxon>Hyphomicrobiales</taxon>
        <taxon>Rhizobiaceae</taxon>
        <taxon>Rhizobium/Agrobacterium group</taxon>
        <taxon>Pseudorhizobium</taxon>
    </lineage>
</organism>
<gene>
    <name evidence="1" type="ORF">RHAB21_00646</name>
</gene>
<evidence type="ECO:0000313" key="2">
    <source>
        <dbReference type="Proteomes" id="UP000601041"/>
    </source>
</evidence>
<accession>A0ABM8PYQ0</accession>
<protein>
    <submittedName>
        <fullName evidence="1">Uncharacterized protein</fullName>
    </submittedName>
</protein>
<dbReference type="Proteomes" id="UP000601041">
    <property type="component" value="Unassembled WGS sequence"/>
</dbReference>
<sequence>MLILAQGAEPLLTYINLGLVISNRLADNPYV</sequence>